<dbReference type="AlphaFoldDB" id="A0A3N0V0L5"/>
<dbReference type="Gene3D" id="3.40.50.11550">
    <property type="match status" value="2"/>
</dbReference>
<feature type="chain" id="PRO_5017971695" description="Haem-binding uptake Tiki superfamily ChaN domain-containing protein" evidence="1">
    <location>
        <begin position="24"/>
        <end position="305"/>
    </location>
</feature>
<dbReference type="RefSeq" id="WP_123237308.1">
    <property type="nucleotide sequence ID" value="NZ_RJVP01000003.1"/>
</dbReference>
<dbReference type="Pfam" id="PF04187">
    <property type="entry name" value="Cofac_haem_bdg"/>
    <property type="match status" value="1"/>
</dbReference>
<keyword evidence="1" id="KW-0732">Signal</keyword>
<sequence>MPSRVANFLASLALFTLGTPALAAQAAEPNIFDVGTGAPVSRIQLIERLATTQFVLLGEMHDNTDHHAKRGELIAALNTPHARVVAEHLELAKQVQASDDLKASLEQAGFDAQGWDWPLHAPLFSAVLEAGVPLSGGNISRETARNAVRTGASALPEALSQLIALAPLDASVQSRLNEDLLGSHCGHMPASMLDGMRLAQHARDAAMFSALRDSQGKPAILVAGNGHVRHDYGVPALIRQHLPEASIVSVGFIEEDGKTPALEQYRGQFDYVWIVPAIKRDDPCLAFAPPANKAATPVPSTTTTR</sequence>
<keyword evidence="4" id="KW-1185">Reference proteome</keyword>
<protein>
    <recommendedName>
        <fullName evidence="2">Haem-binding uptake Tiki superfamily ChaN domain-containing protein</fullName>
    </recommendedName>
</protein>
<proteinExistence type="predicted"/>
<accession>A0A3N0V0L5</accession>
<evidence type="ECO:0000256" key="1">
    <source>
        <dbReference type="SAM" id="SignalP"/>
    </source>
</evidence>
<dbReference type="InterPro" id="IPR007314">
    <property type="entry name" value="Cofac_haem-bd_dom"/>
</dbReference>
<name>A0A3N0V0L5_9PROT</name>
<dbReference type="Proteomes" id="UP000275137">
    <property type="component" value="Unassembled WGS sequence"/>
</dbReference>
<reference evidence="3 4" key="1">
    <citation type="submission" date="2018-10" db="EMBL/GenBank/DDBJ databases">
        <authorList>
            <person name="Chen W.-M."/>
        </authorList>
    </citation>
    <scope>NUCLEOTIDE SEQUENCE [LARGE SCALE GENOMIC DNA]</scope>
    <source>
        <strain evidence="3 4">H-5</strain>
    </source>
</reference>
<evidence type="ECO:0000313" key="4">
    <source>
        <dbReference type="Proteomes" id="UP000275137"/>
    </source>
</evidence>
<evidence type="ECO:0000259" key="2">
    <source>
        <dbReference type="Pfam" id="PF04187"/>
    </source>
</evidence>
<feature type="signal peptide" evidence="1">
    <location>
        <begin position="1"/>
        <end position="23"/>
    </location>
</feature>
<dbReference type="EMBL" id="RJVP01000003">
    <property type="protein sequence ID" value="ROH86245.1"/>
    <property type="molecule type" value="Genomic_DNA"/>
</dbReference>
<organism evidence="3 4">
    <name type="scientific">Pseudomethylobacillus aquaticus</name>
    <dbReference type="NCBI Taxonomy" id="2676064"/>
    <lineage>
        <taxon>Bacteria</taxon>
        <taxon>Pseudomonadati</taxon>
        <taxon>Pseudomonadota</taxon>
        <taxon>Betaproteobacteria</taxon>
        <taxon>Nitrosomonadales</taxon>
        <taxon>Methylophilaceae</taxon>
        <taxon>Pseudomethylobacillus</taxon>
    </lineage>
</organism>
<dbReference type="SUPFAM" id="SSF159501">
    <property type="entry name" value="EreA/ChaN-like"/>
    <property type="match status" value="1"/>
</dbReference>
<feature type="domain" description="Haem-binding uptake Tiki superfamily ChaN" evidence="2">
    <location>
        <begin position="45"/>
        <end position="237"/>
    </location>
</feature>
<gene>
    <name evidence="3" type="ORF">ED236_07335</name>
</gene>
<comment type="caution">
    <text evidence="3">The sequence shown here is derived from an EMBL/GenBank/DDBJ whole genome shotgun (WGS) entry which is preliminary data.</text>
</comment>
<dbReference type="CDD" id="cd14727">
    <property type="entry name" value="ChanN-like"/>
    <property type="match status" value="1"/>
</dbReference>
<evidence type="ECO:0000313" key="3">
    <source>
        <dbReference type="EMBL" id="ROH86245.1"/>
    </source>
</evidence>